<feature type="compositionally biased region" description="Polar residues" evidence="3">
    <location>
        <begin position="28"/>
        <end position="40"/>
    </location>
</feature>
<feature type="region of interest" description="Disordered" evidence="3">
    <location>
        <begin position="171"/>
        <end position="211"/>
    </location>
</feature>
<feature type="compositionally biased region" description="Polar residues" evidence="3">
    <location>
        <begin position="1"/>
        <end position="19"/>
    </location>
</feature>
<evidence type="ECO:0000313" key="4">
    <source>
        <dbReference type="EMBL" id="KAF7508353.1"/>
    </source>
</evidence>
<dbReference type="PANTHER" id="PTHR40621:SF6">
    <property type="entry name" value="AP-1-LIKE TRANSCRIPTION FACTOR YAP1-RELATED"/>
    <property type="match status" value="1"/>
</dbReference>
<dbReference type="GO" id="GO:0090575">
    <property type="term" value="C:RNA polymerase II transcription regulator complex"/>
    <property type="evidence" value="ECO:0007669"/>
    <property type="project" value="TreeGrafter"/>
</dbReference>
<evidence type="ECO:0000256" key="1">
    <source>
        <dbReference type="ARBA" id="ARBA00004123"/>
    </source>
</evidence>
<evidence type="ECO:0008006" key="6">
    <source>
        <dbReference type="Google" id="ProtNLM"/>
    </source>
</evidence>
<dbReference type="AlphaFoldDB" id="A0A8H7AFW0"/>
<dbReference type="PANTHER" id="PTHR40621">
    <property type="entry name" value="TRANSCRIPTION FACTOR KAPC-RELATED"/>
    <property type="match status" value="1"/>
</dbReference>
<evidence type="ECO:0000256" key="2">
    <source>
        <dbReference type="ARBA" id="ARBA00023242"/>
    </source>
</evidence>
<evidence type="ECO:0000313" key="5">
    <source>
        <dbReference type="Proteomes" id="UP000606974"/>
    </source>
</evidence>
<proteinExistence type="predicted"/>
<name>A0A8H7AFW0_9EURO</name>
<reference evidence="4" key="1">
    <citation type="submission" date="2020-02" db="EMBL/GenBank/DDBJ databases">
        <authorList>
            <person name="Palmer J.M."/>
        </authorList>
    </citation>
    <scope>NUCLEOTIDE SEQUENCE</scope>
    <source>
        <strain evidence="4">EPUS1.4</strain>
        <tissue evidence="4">Thallus</tissue>
    </source>
</reference>
<dbReference type="CDD" id="cd14688">
    <property type="entry name" value="bZIP_YAP"/>
    <property type="match status" value="1"/>
</dbReference>
<protein>
    <recommendedName>
        <fullName evidence="6">BZIP domain-containing protein</fullName>
    </recommendedName>
</protein>
<sequence length="436" mass="48095">MASHTTRQNLSPTDPSNWAGQDFPSENIHGNISPTSQTSPNPLPMGFLKTFSGVQKKVTRDGQPPKRRGPKPDSKPAQTRRQELNRQAQRTHRERKEQYIKALETEMSRLRERYGADTIVMKNTLDQHRSALAEQQTENIILRDILASHGIDFQAEFQNRKVAMMMQHRNGSFAQPNTGSGSGSYGQISPTSATVSGRSPRSATSQKYSNGRLASATEVPMSGGAFHGHSQAEPGISERAIKQEPTGIPDMPGIFERNQQLGIDFILALEATCRDHGEYLVRRSVDSPDNPEEAQFSGHALMACCPPPTHISTVPAQQGGLQPTYPHQVPNIPADTLNTLLNLSQQIAGEGHIEGGQVTPIMALQQLKSHPQYLSLTAEDVRTMTETVKKKIRCYGFGAVMEDFELRDALQAIFASKYGYYDQGYGGDEQLRADDL</sequence>
<gene>
    <name evidence="4" type="ORF">GJ744_009344</name>
</gene>
<dbReference type="EMBL" id="JAACFV010000055">
    <property type="protein sequence ID" value="KAF7508353.1"/>
    <property type="molecule type" value="Genomic_DNA"/>
</dbReference>
<feature type="region of interest" description="Disordered" evidence="3">
    <location>
        <begin position="1"/>
        <end position="96"/>
    </location>
</feature>
<dbReference type="OrthoDB" id="2590011at2759"/>
<accession>A0A8H7AFW0</accession>
<dbReference type="Gene3D" id="1.20.5.170">
    <property type="match status" value="1"/>
</dbReference>
<keyword evidence="2" id="KW-0539">Nucleus</keyword>
<dbReference type="InterPro" id="IPR046347">
    <property type="entry name" value="bZIP_sf"/>
</dbReference>
<feature type="compositionally biased region" description="Basic and acidic residues" evidence="3">
    <location>
        <begin position="58"/>
        <end position="84"/>
    </location>
</feature>
<dbReference type="GO" id="GO:0001228">
    <property type="term" value="F:DNA-binding transcription activator activity, RNA polymerase II-specific"/>
    <property type="evidence" value="ECO:0007669"/>
    <property type="project" value="TreeGrafter"/>
</dbReference>
<organism evidence="4 5">
    <name type="scientific">Endocarpon pusillum</name>
    <dbReference type="NCBI Taxonomy" id="364733"/>
    <lineage>
        <taxon>Eukaryota</taxon>
        <taxon>Fungi</taxon>
        <taxon>Dikarya</taxon>
        <taxon>Ascomycota</taxon>
        <taxon>Pezizomycotina</taxon>
        <taxon>Eurotiomycetes</taxon>
        <taxon>Chaetothyriomycetidae</taxon>
        <taxon>Verrucariales</taxon>
        <taxon>Verrucariaceae</taxon>
        <taxon>Endocarpon</taxon>
    </lineage>
</organism>
<keyword evidence="5" id="KW-1185">Reference proteome</keyword>
<dbReference type="GO" id="GO:0000976">
    <property type="term" value="F:transcription cis-regulatory region binding"/>
    <property type="evidence" value="ECO:0007669"/>
    <property type="project" value="InterPro"/>
</dbReference>
<feature type="compositionally biased region" description="Polar residues" evidence="3">
    <location>
        <begin position="171"/>
        <end position="209"/>
    </location>
</feature>
<dbReference type="SUPFAM" id="SSF57959">
    <property type="entry name" value="Leucine zipper domain"/>
    <property type="match status" value="1"/>
</dbReference>
<evidence type="ECO:0000256" key="3">
    <source>
        <dbReference type="SAM" id="MobiDB-lite"/>
    </source>
</evidence>
<dbReference type="Proteomes" id="UP000606974">
    <property type="component" value="Unassembled WGS sequence"/>
</dbReference>
<dbReference type="InterPro" id="IPR050936">
    <property type="entry name" value="AP-1-like"/>
</dbReference>
<comment type="subcellular location">
    <subcellularLocation>
        <location evidence="1">Nucleus</location>
    </subcellularLocation>
</comment>
<comment type="caution">
    <text evidence="4">The sequence shown here is derived from an EMBL/GenBank/DDBJ whole genome shotgun (WGS) entry which is preliminary data.</text>
</comment>